<feature type="transmembrane region" description="Helical" evidence="1">
    <location>
        <begin position="84"/>
        <end position="107"/>
    </location>
</feature>
<keyword evidence="1" id="KW-0472">Membrane</keyword>
<name>A0A0F9NRQ0_9ZZZZ</name>
<accession>A0A0F9NRQ0</accession>
<sequence>MPSDSYQVEQTIQSVKGLTDSILSYTGVRIDQANEALDYDIYTIETVTRLRIAKIEADLIRVISILYQDAEYHTMRAYWHASPALQAILAAIWAAILLIWQIIKWIIQVVNLIKALKLDDLLAQYWDWFYEAREKFRRWVSELSEAIGWGVDGLLHIIHATQGFTGVLGGLMGKNYNWMQAEWMLKTGNVLEGISEATNMIKENPGELLEILFQNEMGATLKLSTDWGKELFATIDEGLTKAKSALWGLTLVSHELSSIQEDMPQVVRDNIPQGLWDGLERFEEVIESEIMPRVLAAERQLALVGSLMTLQGNKLMSLADKLAHPGTNLLSIDNLPPYMRDPEEWAVDDIASRQFNQWANEDRAAMSADLSAFTLIDQAASSPIPALPFMTIESPARGALMGIVAEPQETWFVGGYNSIY</sequence>
<gene>
    <name evidence="2" type="ORF">LCGC14_1304500</name>
</gene>
<dbReference type="EMBL" id="LAZR01007645">
    <property type="protein sequence ID" value="KKM83917.1"/>
    <property type="molecule type" value="Genomic_DNA"/>
</dbReference>
<evidence type="ECO:0000313" key="2">
    <source>
        <dbReference type="EMBL" id="KKM83917.1"/>
    </source>
</evidence>
<keyword evidence="1" id="KW-1133">Transmembrane helix</keyword>
<protein>
    <submittedName>
        <fullName evidence="2">Uncharacterized protein</fullName>
    </submittedName>
</protein>
<dbReference type="AlphaFoldDB" id="A0A0F9NRQ0"/>
<comment type="caution">
    <text evidence="2">The sequence shown here is derived from an EMBL/GenBank/DDBJ whole genome shotgun (WGS) entry which is preliminary data.</text>
</comment>
<evidence type="ECO:0000256" key="1">
    <source>
        <dbReference type="SAM" id="Phobius"/>
    </source>
</evidence>
<keyword evidence="1" id="KW-0812">Transmembrane</keyword>
<proteinExistence type="predicted"/>
<organism evidence="2">
    <name type="scientific">marine sediment metagenome</name>
    <dbReference type="NCBI Taxonomy" id="412755"/>
    <lineage>
        <taxon>unclassified sequences</taxon>
        <taxon>metagenomes</taxon>
        <taxon>ecological metagenomes</taxon>
    </lineage>
</organism>
<reference evidence="2" key="1">
    <citation type="journal article" date="2015" name="Nature">
        <title>Complex archaea that bridge the gap between prokaryotes and eukaryotes.</title>
        <authorList>
            <person name="Spang A."/>
            <person name="Saw J.H."/>
            <person name="Jorgensen S.L."/>
            <person name="Zaremba-Niedzwiedzka K."/>
            <person name="Martijn J."/>
            <person name="Lind A.E."/>
            <person name="van Eijk R."/>
            <person name="Schleper C."/>
            <person name="Guy L."/>
            <person name="Ettema T.J."/>
        </authorList>
    </citation>
    <scope>NUCLEOTIDE SEQUENCE</scope>
</reference>